<dbReference type="EMBL" id="NAJO01000092">
    <property type="protein sequence ID" value="OQN95510.1"/>
    <property type="molecule type" value="Genomic_DNA"/>
</dbReference>
<dbReference type="STRING" id="1507870.A0A1V8S9B3"/>
<sequence length="157" mass="16959">MSSAATLEVSQDVTTKAKSRLARAADSAKYLYDPKTGPKPTHYHTRTFLKSLRYFTIFAFWRLVRYAKYAAVGAIAAAVSGTVIGSVFSGAAFVVAPTGIVGGATIGLVWAIAKYGFRRVRTKAGGRAAQHSNPRLDEKADAGKAEVQRQPPRIEPW</sequence>
<evidence type="ECO:0000313" key="3">
    <source>
        <dbReference type="EMBL" id="OQN95510.1"/>
    </source>
</evidence>
<protein>
    <submittedName>
        <fullName evidence="3">Uncharacterized protein</fullName>
    </submittedName>
</protein>
<keyword evidence="2" id="KW-0812">Transmembrane</keyword>
<feature type="region of interest" description="Disordered" evidence="1">
    <location>
        <begin position="126"/>
        <end position="157"/>
    </location>
</feature>
<dbReference type="OrthoDB" id="3597994at2759"/>
<keyword evidence="4" id="KW-1185">Reference proteome</keyword>
<organism evidence="3 4">
    <name type="scientific">Cryoendolithus antarcticus</name>
    <dbReference type="NCBI Taxonomy" id="1507870"/>
    <lineage>
        <taxon>Eukaryota</taxon>
        <taxon>Fungi</taxon>
        <taxon>Dikarya</taxon>
        <taxon>Ascomycota</taxon>
        <taxon>Pezizomycotina</taxon>
        <taxon>Dothideomycetes</taxon>
        <taxon>Dothideomycetidae</taxon>
        <taxon>Cladosporiales</taxon>
        <taxon>Cladosporiaceae</taxon>
        <taxon>Cryoendolithus</taxon>
    </lineage>
</organism>
<name>A0A1V8S9B3_9PEZI</name>
<dbReference type="Proteomes" id="UP000192596">
    <property type="component" value="Unassembled WGS sequence"/>
</dbReference>
<feature type="transmembrane region" description="Helical" evidence="2">
    <location>
        <begin position="94"/>
        <end position="113"/>
    </location>
</feature>
<keyword evidence="2" id="KW-0472">Membrane</keyword>
<feature type="compositionally biased region" description="Basic and acidic residues" evidence="1">
    <location>
        <begin position="134"/>
        <end position="147"/>
    </location>
</feature>
<reference evidence="4" key="1">
    <citation type="submission" date="2017-03" db="EMBL/GenBank/DDBJ databases">
        <title>Genomes of endolithic fungi from Antarctica.</title>
        <authorList>
            <person name="Coleine C."/>
            <person name="Masonjones S."/>
            <person name="Stajich J.E."/>
        </authorList>
    </citation>
    <scope>NUCLEOTIDE SEQUENCE [LARGE SCALE GENOMIC DNA]</scope>
    <source>
        <strain evidence="4">CCFEE 5527</strain>
    </source>
</reference>
<accession>A0A1V8S9B3</accession>
<keyword evidence="2" id="KW-1133">Transmembrane helix</keyword>
<feature type="transmembrane region" description="Helical" evidence="2">
    <location>
        <begin position="69"/>
        <end position="88"/>
    </location>
</feature>
<evidence type="ECO:0000256" key="1">
    <source>
        <dbReference type="SAM" id="MobiDB-lite"/>
    </source>
</evidence>
<dbReference type="AlphaFoldDB" id="A0A1V8S9B3"/>
<comment type="caution">
    <text evidence="3">The sequence shown here is derived from an EMBL/GenBank/DDBJ whole genome shotgun (WGS) entry which is preliminary data.</text>
</comment>
<evidence type="ECO:0000256" key="2">
    <source>
        <dbReference type="SAM" id="Phobius"/>
    </source>
</evidence>
<dbReference type="InParanoid" id="A0A1V8S9B3"/>
<gene>
    <name evidence="3" type="ORF">B0A48_18382</name>
</gene>
<proteinExistence type="predicted"/>
<evidence type="ECO:0000313" key="4">
    <source>
        <dbReference type="Proteomes" id="UP000192596"/>
    </source>
</evidence>